<evidence type="ECO:0000256" key="6">
    <source>
        <dbReference type="SAM" id="Phobius"/>
    </source>
</evidence>
<sequence>MLAAGWLIARTPFSADLSAFLPASPEPAQRVLLEQLHSGVAARTLMLGVEGGDARQRADASRRLATTLRASGHFEQVHNGDQEAWATTGEWVFRHRYHLSPAVDAERFSVAGLRAAIDETLSLLGTPAGAALKPLLDSDPTGETQRIAEALLPAQGPRIEEGVWASRRAPRAVLMLQGRVAGGDLQAQAALIAEVRAAFAAVQREPALAGLQLQISGPPLFAVDSRERIETEVIELAIAGTLVIGALLLLAFGSLSAVAIAFVPVASGVVAGIAAVALGFGSVHGMTLGFGSTLIGEAVDYAIYYLIQARGAAQPGQGWRHWLVQSWPTVRLGLLTSVCGFAALLFSGFPGLAQLGLFSIAGLCGAAAATRWLLPALRPDGAPGVGLRRWLGVQAGHGIAGLQRARRWVWLLAAVALAVLAWPRGPLWHGDLSSLSPVPRALMALDTDLRADLAASDAGTLVIAQAASAEAALQAAEAAGARLDALVAEGGLGGYDSPARWLPSLATQRARLASLPEAPVLAARLAEATAGGPLKAERLQPFVAQVQAARALPPIEPAALAGTPLAPLLEAMLFQRSGSGSDRAWVALLPLQPGAQPIDAAAVRTALQGLPGLQVVDIKHELDSLYQRYLREALWQSALGAAALVLLLAVALRSARRLLVLCLPLGLAVLLTLAGLVAAGVPLGILHLVGLLLVVAVGSNYALFFDQLAQGGPADADTLASLLLANATTVISFGLIAQSKIPALAAIGQVVAPGALLALLLSAACIRSRMTRRSA</sequence>
<organism evidence="8 9">
    <name type="scientific">Pseudaquabacterium terrae</name>
    <dbReference type="NCBI Taxonomy" id="2732868"/>
    <lineage>
        <taxon>Bacteria</taxon>
        <taxon>Pseudomonadati</taxon>
        <taxon>Pseudomonadota</taxon>
        <taxon>Betaproteobacteria</taxon>
        <taxon>Burkholderiales</taxon>
        <taxon>Sphaerotilaceae</taxon>
        <taxon>Pseudaquabacterium</taxon>
    </lineage>
</organism>
<keyword evidence="2" id="KW-1003">Cell membrane</keyword>
<comment type="caution">
    <text evidence="8">The sequence shown here is derived from an EMBL/GenBank/DDBJ whole genome shotgun (WGS) entry which is preliminary data.</text>
</comment>
<name>A0ABX2EJE0_9BURK</name>
<evidence type="ECO:0000256" key="2">
    <source>
        <dbReference type="ARBA" id="ARBA00022475"/>
    </source>
</evidence>
<reference evidence="8 9" key="1">
    <citation type="submission" date="2020-05" db="EMBL/GenBank/DDBJ databases">
        <title>Aquincola sp. isolate from soil.</title>
        <authorList>
            <person name="Han J."/>
            <person name="Kim D.-U."/>
        </authorList>
    </citation>
    <scope>NUCLEOTIDE SEQUENCE [LARGE SCALE GENOMIC DNA]</scope>
    <source>
        <strain evidence="8 9">S2</strain>
    </source>
</reference>
<proteinExistence type="predicted"/>
<accession>A0ABX2EJE0</accession>
<feature type="domain" description="Membrane transport protein MMPL" evidence="7">
    <location>
        <begin position="187"/>
        <end position="377"/>
    </location>
</feature>
<dbReference type="InterPro" id="IPR004869">
    <property type="entry name" value="MMPL_dom"/>
</dbReference>
<dbReference type="PANTHER" id="PTHR33406">
    <property type="entry name" value="MEMBRANE PROTEIN MJ1562-RELATED"/>
    <property type="match status" value="1"/>
</dbReference>
<evidence type="ECO:0000313" key="9">
    <source>
        <dbReference type="Proteomes" id="UP000737171"/>
    </source>
</evidence>
<feature type="transmembrane region" description="Helical" evidence="6">
    <location>
        <begin position="408"/>
        <end position="425"/>
    </location>
</feature>
<dbReference type="PANTHER" id="PTHR33406:SF13">
    <property type="entry name" value="MEMBRANE PROTEIN YDFJ"/>
    <property type="match status" value="1"/>
</dbReference>
<gene>
    <name evidence="8" type="ORF">HLB44_17020</name>
</gene>
<feature type="transmembrane region" description="Helical" evidence="6">
    <location>
        <begin position="259"/>
        <end position="280"/>
    </location>
</feature>
<keyword evidence="4 6" id="KW-1133">Transmembrane helix</keyword>
<feature type="transmembrane region" description="Helical" evidence="6">
    <location>
        <begin position="658"/>
        <end position="679"/>
    </location>
</feature>
<dbReference type="EMBL" id="JABRWJ010000005">
    <property type="protein sequence ID" value="NRF68696.1"/>
    <property type="molecule type" value="Genomic_DNA"/>
</dbReference>
<keyword evidence="3 6" id="KW-0812">Transmembrane</keyword>
<feature type="transmembrane region" description="Helical" evidence="6">
    <location>
        <begin position="328"/>
        <end position="349"/>
    </location>
</feature>
<comment type="subcellular location">
    <subcellularLocation>
        <location evidence="1">Cell membrane</location>
        <topology evidence="1">Multi-pass membrane protein</topology>
    </subcellularLocation>
</comment>
<evidence type="ECO:0000313" key="8">
    <source>
        <dbReference type="EMBL" id="NRF68696.1"/>
    </source>
</evidence>
<evidence type="ECO:0000256" key="1">
    <source>
        <dbReference type="ARBA" id="ARBA00004651"/>
    </source>
</evidence>
<keyword evidence="5 6" id="KW-0472">Membrane</keyword>
<evidence type="ECO:0000256" key="5">
    <source>
        <dbReference type="ARBA" id="ARBA00023136"/>
    </source>
</evidence>
<feature type="transmembrane region" description="Helical" evidence="6">
    <location>
        <begin position="685"/>
        <end position="704"/>
    </location>
</feature>
<protein>
    <submittedName>
        <fullName evidence="8">MMPL family transporter</fullName>
    </submittedName>
</protein>
<feature type="transmembrane region" description="Helical" evidence="6">
    <location>
        <begin position="716"/>
        <end position="737"/>
    </location>
</feature>
<keyword evidence="9" id="KW-1185">Reference proteome</keyword>
<evidence type="ECO:0000256" key="3">
    <source>
        <dbReference type="ARBA" id="ARBA00022692"/>
    </source>
</evidence>
<feature type="transmembrane region" description="Helical" evidence="6">
    <location>
        <begin position="233"/>
        <end position="252"/>
    </location>
</feature>
<dbReference type="Gene3D" id="1.20.1640.10">
    <property type="entry name" value="Multidrug efflux transporter AcrB transmembrane domain"/>
    <property type="match status" value="2"/>
</dbReference>
<dbReference type="Pfam" id="PF03176">
    <property type="entry name" value="MMPL"/>
    <property type="match status" value="1"/>
</dbReference>
<feature type="transmembrane region" description="Helical" evidence="6">
    <location>
        <begin position="743"/>
        <end position="766"/>
    </location>
</feature>
<feature type="transmembrane region" description="Helical" evidence="6">
    <location>
        <begin position="633"/>
        <end position="651"/>
    </location>
</feature>
<dbReference type="InterPro" id="IPR050545">
    <property type="entry name" value="Mycobact_MmpL"/>
</dbReference>
<feature type="transmembrane region" description="Helical" evidence="6">
    <location>
        <begin position="286"/>
        <end position="307"/>
    </location>
</feature>
<evidence type="ECO:0000259" key="7">
    <source>
        <dbReference type="Pfam" id="PF03176"/>
    </source>
</evidence>
<dbReference type="Proteomes" id="UP000737171">
    <property type="component" value="Unassembled WGS sequence"/>
</dbReference>
<evidence type="ECO:0000256" key="4">
    <source>
        <dbReference type="ARBA" id="ARBA00022989"/>
    </source>
</evidence>
<feature type="transmembrane region" description="Helical" evidence="6">
    <location>
        <begin position="355"/>
        <end position="374"/>
    </location>
</feature>
<dbReference type="SUPFAM" id="SSF82866">
    <property type="entry name" value="Multidrug efflux transporter AcrB transmembrane domain"/>
    <property type="match status" value="2"/>
</dbReference>